<organism evidence="10 11">
    <name type="scientific">Actinidia chinensis var. chinensis</name>
    <name type="common">Chinese soft-hair kiwi</name>
    <dbReference type="NCBI Taxonomy" id="1590841"/>
    <lineage>
        <taxon>Eukaryota</taxon>
        <taxon>Viridiplantae</taxon>
        <taxon>Streptophyta</taxon>
        <taxon>Embryophyta</taxon>
        <taxon>Tracheophyta</taxon>
        <taxon>Spermatophyta</taxon>
        <taxon>Magnoliopsida</taxon>
        <taxon>eudicotyledons</taxon>
        <taxon>Gunneridae</taxon>
        <taxon>Pentapetalae</taxon>
        <taxon>asterids</taxon>
        <taxon>Ericales</taxon>
        <taxon>Actinidiaceae</taxon>
        <taxon>Actinidia</taxon>
    </lineage>
</organism>
<name>A0A2R6PXQ3_ACTCC</name>
<gene>
    <name evidence="10" type="ORF">CEY00_Acc16951</name>
</gene>
<evidence type="ECO:0000256" key="6">
    <source>
        <dbReference type="ARBA" id="ARBA00023136"/>
    </source>
</evidence>
<evidence type="ECO:0000256" key="3">
    <source>
        <dbReference type="ARBA" id="ARBA00022692"/>
    </source>
</evidence>
<dbReference type="InterPro" id="IPR029962">
    <property type="entry name" value="TBL"/>
</dbReference>
<dbReference type="InterPro" id="IPR025846">
    <property type="entry name" value="TBL_N"/>
</dbReference>
<proteinExistence type="inferred from homology"/>
<dbReference type="PANTHER" id="PTHR32285:SF53">
    <property type="entry name" value="PROTEIN TRICHOME BIREFRINGENCE-LIKE 9"/>
    <property type="match status" value="1"/>
</dbReference>
<dbReference type="GO" id="GO:0016020">
    <property type="term" value="C:membrane"/>
    <property type="evidence" value="ECO:0007669"/>
    <property type="project" value="UniProtKB-SubCell"/>
</dbReference>
<dbReference type="OMA" id="TMDVMEA"/>
<evidence type="ECO:0000313" key="10">
    <source>
        <dbReference type="EMBL" id="PSR98527.1"/>
    </source>
</evidence>
<dbReference type="Pfam" id="PF14416">
    <property type="entry name" value="PMR5N"/>
    <property type="match status" value="1"/>
</dbReference>
<evidence type="ECO:0000256" key="2">
    <source>
        <dbReference type="ARBA" id="ARBA00007727"/>
    </source>
</evidence>
<dbReference type="InParanoid" id="A0A2R6PXQ3"/>
<keyword evidence="4" id="KW-0735">Signal-anchor</keyword>
<dbReference type="GO" id="GO:0005794">
    <property type="term" value="C:Golgi apparatus"/>
    <property type="evidence" value="ECO:0007669"/>
    <property type="project" value="TreeGrafter"/>
</dbReference>
<comment type="subcellular location">
    <subcellularLocation>
        <location evidence="1">Membrane</location>
        <topology evidence="1">Single-pass membrane protein</topology>
    </subcellularLocation>
</comment>
<evidence type="ECO:0000259" key="9">
    <source>
        <dbReference type="Pfam" id="PF14416"/>
    </source>
</evidence>
<evidence type="ECO:0000259" key="8">
    <source>
        <dbReference type="Pfam" id="PF13839"/>
    </source>
</evidence>
<protein>
    <submittedName>
        <fullName evidence="10">Protein trichome birefringence-like</fullName>
    </submittedName>
</protein>
<evidence type="ECO:0000313" key="11">
    <source>
        <dbReference type="Proteomes" id="UP000241394"/>
    </source>
</evidence>
<dbReference type="AlphaFoldDB" id="A0A2R6PXQ3"/>
<evidence type="ECO:0000256" key="1">
    <source>
        <dbReference type="ARBA" id="ARBA00004167"/>
    </source>
</evidence>
<keyword evidence="11" id="KW-1185">Reference proteome</keyword>
<keyword evidence="6 7" id="KW-0472">Membrane</keyword>
<dbReference type="FunCoup" id="A0A2R6PXQ3">
    <property type="interactions" value="35"/>
</dbReference>
<feature type="domain" description="Trichome birefringence-like N-terminal" evidence="9">
    <location>
        <begin position="66"/>
        <end position="118"/>
    </location>
</feature>
<keyword evidence="5 7" id="KW-1133">Transmembrane helix</keyword>
<comment type="similarity">
    <text evidence="2">Belongs to the PC-esterase family. TBL subfamily.</text>
</comment>
<comment type="caution">
    <text evidence="10">The sequence shown here is derived from an EMBL/GenBank/DDBJ whole genome shotgun (WGS) entry which is preliminary data.</text>
</comment>
<dbReference type="InterPro" id="IPR026057">
    <property type="entry name" value="TBL_C"/>
</dbReference>
<feature type="transmembrane region" description="Helical" evidence="7">
    <location>
        <begin position="17"/>
        <end position="34"/>
    </location>
</feature>
<dbReference type="Proteomes" id="UP000241394">
    <property type="component" value="Chromosome LG22"/>
</dbReference>
<evidence type="ECO:0000256" key="5">
    <source>
        <dbReference type="ARBA" id="ARBA00022989"/>
    </source>
</evidence>
<reference evidence="10 11" key="1">
    <citation type="submission" date="2017-07" db="EMBL/GenBank/DDBJ databases">
        <title>An improved, manually edited Actinidia chinensis var. chinensis (kiwifruit) genome highlights the challenges associated with draft genomes and gene prediction in plants.</title>
        <authorList>
            <person name="Pilkington S."/>
            <person name="Crowhurst R."/>
            <person name="Hilario E."/>
            <person name="Nardozza S."/>
            <person name="Fraser L."/>
            <person name="Peng Y."/>
            <person name="Gunaseelan K."/>
            <person name="Simpson R."/>
            <person name="Tahir J."/>
            <person name="Deroles S."/>
            <person name="Templeton K."/>
            <person name="Luo Z."/>
            <person name="Davy M."/>
            <person name="Cheng C."/>
            <person name="Mcneilage M."/>
            <person name="Scaglione D."/>
            <person name="Liu Y."/>
            <person name="Zhang Q."/>
            <person name="Datson P."/>
            <person name="De Silva N."/>
            <person name="Gardiner S."/>
            <person name="Bassett H."/>
            <person name="Chagne D."/>
            <person name="Mccallum J."/>
            <person name="Dzierzon H."/>
            <person name="Deng C."/>
            <person name="Wang Y.-Y."/>
            <person name="Barron N."/>
            <person name="Manako K."/>
            <person name="Bowen J."/>
            <person name="Foster T."/>
            <person name="Erridge Z."/>
            <person name="Tiffin H."/>
            <person name="Waite C."/>
            <person name="Davies K."/>
            <person name="Grierson E."/>
            <person name="Laing W."/>
            <person name="Kirk R."/>
            <person name="Chen X."/>
            <person name="Wood M."/>
            <person name="Montefiori M."/>
            <person name="Brummell D."/>
            <person name="Schwinn K."/>
            <person name="Catanach A."/>
            <person name="Fullerton C."/>
            <person name="Li D."/>
            <person name="Meiyalaghan S."/>
            <person name="Nieuwenhuizen N."/>
            <person name="Read N."/>
            <person name="Prakash R."/>
            <person name="Hunter D."/>
            <person name="Zhang H."/>
            <person name="Mckenzie M."/>
            <person name="Knabel M."/>
            <person name="Harris A."/>
            <person name="Allan A."/>
            <person name="Chen A."/>
            <person name="Janssen B."/>
            <person name="Plunkett B."/>
            <person name="Dwamena C."/>
            <person name="Voogd C."/>
            <person name="Leif D."/>
            <person name="Lafferty D."/>
            <person name="Souleyre E."/>
            <person name="Varkonyi-Gasic E."/>
            <person name="Gambi F."/>
            <person name="Hanley J."/>
            <person name="Yao J.-L."/>
            <person name="Cheung J."/>
            <person name="David K."/>
            <person name="Warren B."/>
            <person name="Marsh K."/>
            <person name="Snowden K."/>
            <person name="Lin-Wang K."/>
            <person name="Brian L."/>
            <person name="Martinez-Sanchez M."/>
            <person name="Wang M."/>
            <person name="Ileperuma N."/>
            <person name="Macnee N."/>
            <person name="Campin R."/>
            <person name="Mcatee P."/>
            <person name="Drummond R."/>
            <person name="Espley R."/>
            <person name="Ireland H."/>
            <person name="Wu R."/>
            <person name="Atkinson R."/>
            <person name="Karunairetnam S."/>
            <person name="Bulley S."/>
            <person name="Chunkath S."/>
            <person name="Hanley Z."/>
            <person name="Storey R."/>
            <person name="Thrimawithana A."/>
            <person name="Thomson S."/>
            <person name="David C."/>
            <person name="Testolin R."/>
        </authorList>
    </citation>
    <scope>NUCLEOTIDE SEQUENCE [LARGE SCALE GENOMIC DNA]</scope>
    <source>
        <strain evidence="11">cv. Red5</strain>
        <tissue evidence="10">Young leaf</tissue>
    </source>
</reference>
<dbReference type="PANTHER" id="PTHR32285">
    <property type="entry name" value="PROTEIN TRICHOME BIREFRINGENCE-LIKE 9-RELATED"/>
    <property type="match status" value="1"/>
</dbReference>
<dbReference type="OrthoDB" id="630188at2759"/>
<dbReference type="EMBL" id="NKQK01000022">
    <property type="protein sequence ID" value="PSR98527.1"/>
    <property type="molecule type" value="Genomic_DNA"/>
</dbReference>
<feature type="domain" description="Trichome birefringence-like C-terminal" evidence="8">
    <location>
        <begin position="119"/>
        <end position="402"/>
    </location>
</feature>
<reference evidence="11" key="2">
    <citation type="journal article" date="2018" name="BMC Genomics">
        <title>A manually annotated Actinidia chinensis var. chinensis (kiwifruit) genome highlights the challenges associated with draft genomes and gene prediction in plants.</title>
        <authorList>
            <person name="Pilkington S.M."/>
            <person name="Crowhurst R."/>
            <person name="Hilario E."/>
            <person name="Nardozza S."/>
            <person name="Fraser L."/>
            <person name="Peng Y."/>
            <person name="Gunaseelan K."/>
            <person name="Simpson R."/>
            <person name="Tahir J."/>
            <person name="Deroles S.C."/>
            <person name="Templeton K."/>
            <person name="Luo Z."/>
            <person name="Davy M."/>
            <person name="Cheng C."/>
            <person name="McNeilage M."/>
            <person name="Scaglione D."/>
            <person name="Liu Y."/>
            <person name="Zhang Q."/>
            <person name="Datson P."/>
            <person name="De Silva N."/>
            <person name="Gardiner S.E."/>
            <person name="Bassett H."/>
            <person name="Chagne D."/>
            <person name="McCallum J."/>
            <person name="Dzierzon H."/>
            <person name="Deng C."/>
            <person name="Wang Y.Y."/>
            <person name="Barron L."/>
            <person name="Manako K."/>
            <person name="Bowen J."/>
            <person name="Foster T.M."/>
            <person name="Erridge Z.A."/>
            <person name="Tiffin H."/>
            <person name="Waite C.N."/>
            <person name="Davies K.M."/>
            <person name="Grierson E.P."/>
            <person name="Laing W.A."/>
            <person name="Kirk R."/>
            <person name="Chen X."/>
            <person name="Wood M."/>
            <person name="Montefiori M."/>
            <person name="Brummell D.A."/>
            <person name="Schwinn K.E."/>
            <person name="Catanach A."/>
            <person name="Fullerton C."/>
            <person name="Li D."/>
            <person name="Meiyalaghan S."/>
            <person name="Nieuwenhuizen N."/>
            <person name="Read N."/>
            <person name="Prakash R."/>
            <person name="Hunter D."/>
            <person name="Zhang H."/>
            <person name="McKenzie M."/>
            <person name="Knabel M."/>
            <person name="Harris A."/>
            <person name="Allan A.C."/>
            <person name="Gleave A."/>
            <person name="Chen A."/>
            <person name="Janssen B.J."/>
            <person name="Plunkett B."/>
            <person name="Ampomah-Dwamena C."/>
            <person name="Voogd C."/>
            <person name="Leif D."/>
            <person name="Lafferty D."/>
            <person name="Souleyre E.J.F."/>
            <person name="Varkonyi-Gasic E."/>
            <person name="Gambi F."/>
            <person name="Hanley J."/>
            <person name="Yao J.L."/>
            <person name="Cheung J."/>
            <person name="David K.M."/>
            <person name="Warren B."/>
            <person name="Marsh K."/>
            <person name="Snowden K.C."/>
            <person name="Lin-Wang K."/>
            <person name="Brian L."/>
            <person name="Martinez-Sanchez M."/>
            <person name="Wang M."/>
            <person name="Ileperuma N."/>
            <person name="Macnee N."/>
            <person name="Campin R."/>
            <person name="McAtee P."/>
            <person name="Drummond R.S.M."/>
            <person name="Espley R.V."/>
            <person name="Ireland H.S."/>
            <person name="Wu R."/>
            <person name="Atkinson R.G."/>
            <person name="Karunairetnam S."/>
            <person name="Bulley S."/>
            <person name="Chunkath S."/>
            <person name="Hanley Z."/>
            <person name="Storey R."/>
            <person name="Thrimawithana A.H."/>
            <person name="Thomson S."/>
            <person name="David C."/>
            <person name="Testolin R."/>
            <person name="Huang H."/>
            <person name="Hellens R.P."/>
            <person name="Schaffer R.J."/>
        </authorList>
    </citation>
    <scope>NUCLEOTIDE SEQUENCE [LARGE SCALE GENOMIC DNA]</scope>
    <source>
        <strain evidence="11">cv. Red5</strain>
    </source>
</reference>
<keyword evidence="3 7" id="KW-0812">Transmembrane</keyword>
<dbReference type="Pfam" id="PF13839">
    <property type="entry name" value="PC-Esterase"/>
    <property type="match status" value="1"/>
</dbReference>
<evidence type="ECO:0000256" key="4">
    <source>
        <dbReference type="ARBA" id="ARBA00022968"/>
    </source>
</evidence>
<dbReference type="STRING" id="1590841.A0A2R6PXQ3"/>
<dbReference type="Gramene" id="PSR98527">
    <property type="protein sequence ID" value="PSR98527"/>
    <property type="gene ID" value="CEY00_Acc16951"/>
</dbReference>
<evidence type="ECO:0000256" key="7">
    <source>
        <dbReference type="SAM" id="Phobius"/>
    </source>
</evidence>
<dbReference type="GO" id="GO:0016413">
    <property type="term" value="F:O-acetyltransferase activity"/>
    <property type="evidence" value="ECO:0007669"/>
    <property type="project" value="InterPro"/>
</dbReference>
<sequence>MDHQPFLSIPIFTKRELTFTFFFLSLLIITITFFNTTSPFDPKSLLGIGLLSQVRPQSPKNPSGVCDYSRGKWVHDEKYPLRSYSEDCPFLDPGFRCRRNGRRDEGYRKWRWQPAGCDLPRFNASDLLHRTRNGRIIFAGDSIGRNQWESLLCMLAQGVKNYSTIHEEHDKPITKHRGFLSMRFEEYNLTVEYYRMPFLVTLDRPPPNTPEKVKGAIRVDTMHWYSGKWVGADVIVFNDGHWWNNGKTLDMGLYFQEGGAVNMSMDVMEAFRRSLQTWKSWAMRNLDASTSYVFFRSYSPVHYRNGTWNEGGSCNTYTAPETDYTKMEPESPNNKFISHVVSQLESADRKAQFLNISYLTEFRNDAHPSSYREPGTPPDAPQDCSHWCLPGVPDTWNELLYAQLLSKGFRTRLK</sequence>
<accession>A0A2R6PXQ3</accession>